<accession>A0A645A623</accession>
<gene>
    <name evidence="1" type="ORF">SDC9_95131</name>
</gene>
<sequence>MIRPALEEDMDSILAVYETARHRMAQNGNPFQWGTNYPERRMLLEDIALRQLFVEEEGGRICAVFMFRVGEDPTYALIKNGAWKNDEPYGTIHRVASDGQTRGAFSRCLSFCQGLIGNLRIDTHADNLIMRRLIEKHGFEYCGVIFTEDGSPRLAYQYTG</sequence>
<protein>
    <recommendedName>
        <fullName evidence="2">N-acetyltransferase domain-containing protein</fullName>
    </recommendedName>
</protein>
<reference evidence="1" key="1">
    <citation type="submission" date="2019-08" db="EMBL/GenBank/DDBJ databases">
        <authorList>
            <person name="Kucharzyk K."/>
            <person name="Murdoch R.W."/>
            <person name="Higgins S."/>
            <person name="Loffler F."/>
        </authorList>
    </citation>
    <scope>NUCLEOTIDE SEQUENCE</scope>
</reference>
<evidence type="ECO:0000313" key="1">
    <source>
        <dbReference type="EMBL" id="MPM48406.1"/>
    </source>
</evidence>
<evidence type="ECO:0008006" key="2">
    <source>
        <dbReference type="Google" id="ProtNLM"/>
    </source>
</evidence>
<dbReference type="AlphaFoldDB" id="A0A645A623"/>
<dbReference type="EMBL" id="VSSQ01012085">
    <property type="protein sequence ID" value="MPM48406.1"/>
    <property type="molecule type" value="Genomic_DNA"/>
</dbReference>
<organism evidence="1">
    <name type="scientific">bioreactor metagenome</name>
    <dbReference type="NCBI Taxonomy" id="1076179"/>
    <lineage>
        <taxon>unclassified sequences</taxon>
        <taxon>metagenomes</taxon>
        <taxon>ecological metagenomes</taxon>
    </lineage>
</organism>
<dbReference type="Gene3D" id="3.40.630.30">
    <property type="match status" value="1"/>
</dbReference>
<proteinExistence type="predicted"/>
<comment type="caution">
    <text evidence="1">The sequence shown here is derived from an EMBL/GenBank/DDBJ whole genome shotgun (WGS) entry which is preliminary data.</text>
</comment>
<dbReference type="SUPFAM" id="SSF55729">
    <property type="entry name" value="Acyl-CoA N-acyltransferases (Nat)"/>
    <property type="match status" value="1"/>
</dbReference>
<name>A0A645A623_9ZZZZ</name>
<dbReference type="InterPro" id="IPR016181">
    <property type="entry name" value="Acyl_CoA_acyltransferase"/>
</dbReference>